<protein>
    <submittedName>
        <fullName evidence="1">Uncharacterized protein</fullName>
    </submittedName>
</protein>
<evidence type="ECO:0000313" key="2">
    <source>
        <dbReference type="Proteomes" id="UP000298652"/>
    </source>
</evidence>
<dbReference type="Gramene" id="TKW13231">
    <property type="protein sequence ID" value="TKW13231"/>
    <property type="gene ID" value="SEVIR_5G086800v2"/>
</dbReference>
<dbReference type="Proteomes" id="UP000298652">
    <property type="component" value="Chromosome 5"/>
</dbReference>
<dbReference type="EMBL" id="CM016556">
    <property type="protein sequence ID" value="TKW13231.1"/>
    <property type="molecule type" value="Genomic_DNA"/>
</dbReference>
<gene>
    <name evidence="1" type="ORF">SEVIR_5G086800v2</name>
</gene>
<accession>A0A4U6UBD5</accession>
<evidence type="ECO:0000313" key="1">
    <source>
        <dbReference type="EMBL" id="TKW13231.1"/>
    </source>
</evidence>
<proteinExistence type="predicted"/>
<name>A0A4U6UBD5_SETVI</name>
<sequence length="417" mass="46330">MSTDVDFSSPYLEFGVIDASQMFKEMPLEATWDEGMQSDIHLHEGLLKQLAQGGNCFVGVERKLTDEPDTNYLHTQVVLPEHVEFVDSKGAAYEMFNEISSENVIWDEEVMPYQDTDNLLQLIVSGREHLDSEKAKSIIEFDDVGSIIWDEDMPHNLDMHINLLEQFADVKQGHGDNDFLTEVGDLPLFLQHDVVIANDIFDVLAVQELNLGIENLVNCEEMKGASVCSFEKCGIDTAHSLLGNLSSLGGFSQCSNVNRHVLEKMTAWRYGSFSPGQSELSVVDGEKLHNEIALKTNGNLHLKDHGAGFGMVLSSAGCMAEKGSARYVISEMPPWRQNTFNKGNYHMKTDYSVFDKISSWKQNGFSPWSRVNQTVLEAISERRHGGKVAGVCTSSMGSQGGCELNGRIWDPGIHKSA</sequence>
<dbReference type="AlphaFoldDB" id="A0A4U6UBD5"/>
<keyword evidence="2" id="KW-1185">Reference proteome</keyword>
<organism evidence="1 2">
    <name type="scientific">Setaria viridis</name>
    <name type="common">Green bristlegrass</name>
    <name type="synonym">Setaria italica subsp. viridis</name>
    <dbReference type="NCBI Taxonomy" id="4556"/>
    <lineage>
        <taxon>Eukaryota</taxon>
        <taxon>Viridiplantae</taxon>
        <taxon>Streptophyta</taxon>
        <taxon>Embryophyta</taxon>
        <taxon>Tracheophyta</taxon>
        <taxon>Spermatophyta</taxon>
        <taxon>Magnoliopsida</taxon>
        <taxon>Liliopsida</taxon>
        <taxon>Poales</taxon>
        <taxon>Poaceae</taxon>
        <taxon>PACMAD clade</taxon>
        <taxon>Panicoideae</taxon>
        <taxon>Panicodae</taxon>
        <taxon>Paniceae</taxon>
        <taxon>Cenchrinae</taxon>
        <taxon>Setaria</taxon>
    </lineage>
</organism>
<reference evidence="1" key="1">
    <citation type="submission" date="2019-03" db="EMBL/GenBank/DDBJ databases">
        <title>WGS assembly of Setaria viridis.</title>
        <authorList>
            <person name="Huang P."/>
            <person name="Jenkins J."/>
            <person name="Grimwood J."/>
            <person name="Barry K."/>
            <person name="Healey A."/>
            <person name="Mamidi S."/>
            <person name="Sreedasyam A."/>
            <person name="Shu S."/>
            <person name="Feldman M."/>
            <person name="Wu J."/>
            <person name="Yu Y."/>
            <person name="Chen C."/>
            <person name="Johnson J."/>
            <person name="Rokhsar D."/>
            <person name="Baxter I."/>
            <person name="Schmutz J."/>
            <person name="Brutnell T."/>
            <person name="Kellogg E."/>
        </authorList>
    </citation>
    <scope>NUCLEOTIDE SEQUENCE [LARGE SCALE GENOMIC DNA]</scope>
</reference>